<gene>
    <name evidence="1" type="ORF">ILEXP_LOCUS44067</name>
</gene>
<comment type="caution">
    <text evidence="1">The sequence shown here is derived from an EMBL/GenBank/DDBJ whole genome shotgun (WGS) entry which is preliminary data.</text>
</comment>
<organism evidence="1 2">
    <name type="scientific">Ilex paraguariensis</name>
    <name type="common">yerba mate</name>
    <dbReference type="NCBI Taxonomy" id="185542"/>
    <lineage>
        <taxon>Eukaryota</taxon>
        <taxon>Viridiplantae</taxon>
        <taxon>Streptophyta</taxon>
        <taxon>Embryophyta</taxon>
        <taxon>Tracheophyta</taxon>
        <taxon>Spermatophyta</taxon>
        <taxon>Magnoliopsida</taxon>
        <taxon>eudicotyledons</taxon>
        <taxon>Gunneridae</taxon>
        <taxon>Pentapetalae</taxon>
        <taxon>asterids</taxon>
        <taxon>campanulids</taxon>
        <taxon>Aquifoliales</taxon>
        <taxon>Aquifoliaceae</taxon>
        <taxon>Ilex</taxon>
    </lineage>
</organism>
<evidence type="ECO:0000313" key="2">
    <source>
        <dbReference type="Proteomes" id="UP001642360"/>
    </source>
</evidence>
<sequence length="178" mass="19816">MVAVGVAMKLELTEACTEFFSHSSLPLSGRLLLNQDQYGLPTARRRNVVTEQLVCSDCSSLYLQISLDRYCVAAFEIGVTLVCDDQMNSFNPFEGLKPTFVMGNDDASGGSSRLTLLCRRGREVGYVHTYQLNMEFSASVFGSGRIKRIQLNLMQIQFELNDEGADLLLLQLVRQNSS</sequence>
<proteinExistence type="predicted"/>
<dbReference type="Proteomes" id="UP001642360">
    <property type="component" value="Unassembled WGS sequence"/>
</dbReference>
<dbReference type="AlphaFoldDB" id="A0ABC8TXW0"/>
<name>A0ABC8TXW0_9AQUA</name>
<protein>
    <submittedName>
        <fullName evidence="1">Uncharacterized protein</fullName>
    </submittedName>
</protein>
<accession>A0ABC8TXW0</accession>
<evidence type="ECO:0000313" key="1">
    <source>
        <dbReference type="EMBL" id="CAK9174323.1"/>
    </source>
</evidence>
<dbReference type="EMBL" id="CAUOFW020006336">
    <property type="protein sequence ID" value="CAK9174323.1"/>
    <property type="molecule type" value="Genomic_DNA"/>
</dbReference>
<keyword evidence="2" id="KW-1185">Reference proteome</keyword>
<reference evidence="1 2" key="1">
    <citation type="submission" date="2024-02" db="EMBL/GenBank/DDBJ databases">
        <authorList>
            <person name="Vignale AGUSTIN F."/>
            <person name="Sosa J E."/>
            <person name="Modenutti C."/>
        </authorList>
    </citation>
    <scope>NUCLEOTIDE SEQUENCE [LARGE SCALE GENOMIC DNA]</scope>
</reference>